<dbReference type="EMBL" id="JAVFJF020000015">
    <property type="protein sequence ID" value="MEJ8674953.1"/>
    <property type="molecule type" value="Genomic_DNA"/>
</dbReference>
<dbReference type="PANTHER" id="PTHR39594:SF1">
    <property type="entry name" value="PROTEIN YCHQ"/>
    <property type="match status" value="1"/>
</dbReference>
<dbReference type="InterPro" id="IPR007360">
    <property type="entry name" value="SirB"/>
</dbReference>
<name>A0ABU8V1B6_9NEIS</name>
<evidence type="ECO:0000313" key="3">
    <source>
        <dbReference type="Proteomes" id="UP001224516"/>
    </source>
</evidence>
<dbReference type="Pfam" id="PF04247">
    <property type="entry name" value="SirB"/>
    <property type="match status" value="1"/>
</dbReference>
<keyword evidence="1" id="KW-0812">Transmembrane</keyword>
<dbReference type="Proteomes" id="UP001224516">
    <property type="component" value="Unassembled WGS sequence"/>
</dbReference>
<dbReference type="RefSeq" id="WP_307913624.1">
    <property type="nucleotide sequence ID" value="NZ_JAVFJF020000015.1"/>
</dbReference>
<keyword evidence="1" id="KW-0472">Membrane</keyword>
<feature type="transmembrane region" description="Helical" evidence="1">
    <location>
        <begin position="142"/>
        <end position="158"/>
    </location>
</feature>
<feature type="transmembrane region" description="Helical" evidence="1">
    <location>
        <begin position="114"/>
        <end position="135"/>
    </location>
</feature>
<proteinExistence type="predicted"/>
<keyword evidence="3" id="KW-1185">Reference proteome</keyword>
<reference evidence="2 3" key="1">
    <citation type="submission" date="2023-12" db="EMBL/GenBank/DDBJ databases">
        <title>Evaluation and characterization of a potential secondary metabolite violacein from indigenous Chromobacterium amazonense SAM215.</title>
        <authorList>
            <person name="Tarafdar M.R."/>
            <person name="Abedin S.M."/>
            <person name="Atiqua A."/>
            <person name="Saha A."/>
            <person name="Khan S.N."/>
        </authorList>
    </citation>
    <scope>NUCLEOTIDE SEQUENCE [LARGE SCALE GENOMIC DNA]</scope>
    <source>
        <strain evidence="2 3">SAM215</strain>
    </source>
</reference>
<sequence length="167" mass="17875">MNPLHSSLCARAMHGALQNAALAMYHGRHRRAAPYSSLSAMYPYLIVKHAHMGFAILSILLFAARGALVMGGRGHLLQSKPLRIAPHVIDTLLLGCAIALVAMGGWPILHSPWLLAKIIGLVAYVALGTIALRGATPKSRRLAFFAALAVVAYILLVAKTKMVLPLL</sequence>
<evidence type="ECO:0000256" key="1">
    <source>
        <dbReference type="SAM" id="Phobius"/>
    </source>
</evidence>
<accession>A0ABU8V1B6</accession>
<gene>
    <name evidence="2" type="ORF">QCL97_009480</name>
</gene>
<comment type="caution">
    <text evidence="2">The sequence shown here is derived from an EMBL/GenBank/DDBJ whole genome shotgun (WGS) entry which is preliminary data.</text>
</comment>
<organism evidence="2 3">
    <name type="scientific">Chromobacterium amazonense</name>
    <dbReference type="NCBI Taxonomy" id="1382803"/>
    <lineage>
        <taxon>Bacteria</taxon>
        <taxon>Pseudomonadati</taxon>
        <taxon>Pseudomonadota</taxon>
        <taxon>Betaproteobacteria</taxon>
        <taxon>Neisseriales</taxon>
        <taxon>Chromobacteriaceae</taxon>
        <taxon>Chromobacterium</taxon>
    </lineage>
</organism>
<feature type="transmembrane region" description="Helical" evidence="1">
    <location>
        <begin position="88"/>
        <end position="108"/>
    </location>
</feature>
<evidence type="ECO:0000313" key="2">
    <source>
        <dbReference type="EMBL" id="MEJ8674953.1"/>
    </source>
</evidence>
<protein>
    <submittedName>
        <fullName evidence="2">SirB2 family protein</fullName>
    </submittedName>
</protein>
<dbReference type="PANTHER" id="PTHR39594">
    <property type="entry name" value="PROTEIN YCHQ"/>
    <property type="match status" value="1"/>
</dbReference>
<feature type="transmembrane region" description="Helical" evidence="1">
    <location>
        <begin position="50"/>
        <end position="68"/>
    </location>
</feature>
<keyword evidence="1" id="KW-1133">Transmembrane helix</keyword>